<dbReference type="InterPro" id="IPR036188">
    <property type="entry name" value="FAD/NAD-bd_sf"/>
</dbReference>
<keyword evidence="12" id="KW-0472">Membrane</keyword>
<dbReference type="SUPFAM" id="SSF51905">
    <property type="entry name" value="FAD/NAD(P)-binding domain"/>
    <property type="match status" value="1"/>
</dbReference>
<keyword evidence="10" id="KW-0249">Electron transport</keyword>
<dbReference type="GO" id="GO:0005886">
    <property type="term" value="C:plasma membrane"/>
    <property type="evidence" value="ECO:0007669"/>
    <property type="project" value="TreeGrafter"/>
</dbReference>
<evidence type="ECO:0000256" key="1">
    <source>
        <dbReference type="ARBA" id="ARBA00001974"/>
    </source>
</evidence>
<dbReference type="InterPro" id="IPR006311">
    <property type="entry name" value="TAT_signal"/>
</dbReference>
<evidence type="ECO:0000256" key="6">
    <source>
        <dbReference type="ARBA" id="ARBA00012173"/>
    </source>
</evidence>
<comment type="pathway">
    <text evidence="3">Cofactor biosynthesis; NAD(+) biosynthesis; iminoaspartate from L-aspartate (oxidase route): step 1/1.</text>
</comment>
<accession>C8PG89</accession>
<keyword evidence="18" id="KW-1185">Reference proteome</keyword>
<dbReference type="InterPro" id="IPR053593">
    <property type="entry name" value="FAD-oxidoreductase_2/FRD/SDH"/>
</dbReference>
<comment type="caution">
    <text evidence="17">The sequence shown here is derived from an EMBL/GenBank/DDBJ whole genome shotgun (WGS) entry which is preliminary data.</text>
</comment>
<dbReference type="NCBIfam" id="TIGR01812">
    <property type="entry name" value="sdhA_frdA_Gneg"/>
    <property type="match status" value="1"/>
</dbReference>
<dbReference type="Gene3D" id="4.10.80.40">
    <property type="entry name" value="succinate dehydrogenase protein domain"/>
    <property type="match status" value="1"/>
</dbReference>
<evidence type="ECO:0000256" key="14">
    <source>
        <dbReference type="PIRSR" id="PIRSR000171-1"/>
    </source>
</evidence>
<organism evidence="17 18">
    <name type="scientific">Campylobacter gracilis RM3268</name>
    <dbReference type="NCBI Taxonomy" id="553220"/>
    <lineage>
        <taxon>Bacteria</taxon>
        <taxon>Pseudomonadati</taxon>
        <taxon>Campylobacterota</taxon>
        <taxon>Epsilonproteobacteria</taxon>
        <taxon>Campylobacterales</taxon>
        <taxon>Campylobacteraceae</taxon>
        <taxon>Campylobacter</taxon>
    </lineage>
</organism>
<dbReference type="Proteomes" id="UP000005709">
    <property type="component" value="Unassembled WGS sequence"/>
</dbReference>
<keyword evidence="11 17" id="KW-0560">Oxidoreductase</keyword>
<dbReference type="SUPFAM" id="SSF56425">
    <property type="entry name" value="Succinate dehydrogenase/fumarate reductase flavoprotein, catalytic domain"/>
    <property type="match status" value="1"/>
</dbReference>
<dbReference type="PANTHER" id="PTHR11632">
    <property type="entry name" value="SUCCINATE DEHYDROGENASE 2 FLAVOPROTEIN SUBUNIT"/>
    <property type="match status" value="1"/>
</dbReference>
<dbReference type="PANTHER" id="PTHR11632:SF51">
    <property type="entry name" value="SUCCINATE DEHYDROGENASE [UBIQUINONE] FLAVOPROTEIN SUBUNIT, MITOCHONDRIAL"/>
    <property type="match status" value="1"/>
</dbReference>
<keyword evidence="8" id="KW-0285">Flavoprotein</keyword>
<evidence type="ECO:0000256" key="11">
    <source>
        <dbReference type="ARBA" id="ARBA00023002"/>
    </source>
</evidence>
<comment type="cofactor">
    <cofactor evidence="1">
        <name>FAD</name>
        <dbReference type="ChEBI" id="CHEBI:57692"/>
    </cofactor>
</comment>
<dbReference type="GO" id="GO:0000104">
    <property type="term" value="F:succinate dehydrogenase activity"/>
    <property type="evidence" value="ECO:0007669"/>
    <property type="project" value="TreeGrafter"/>
</dbReference>
<reference evidence="17 18" key="1">
    <citation type="submission" date="2009-07" db="EMBL/GenBank/DDBJ databases">
        <authorList>
            <person name="Madupu R."/>
            <person name="Sebastian Y."/>
            <person name="Durkin A.S."/>
            <person name="Torralba M."/>
            <person name="Methe B."/>
            <person name="Sutton G.G."/>
            <person name="Strausberg R.L."/>
            <person name="Nelson K.E."/>
        </authorList>
    </citation>
    <scope>NUCLEOTIDE SEQUENCE [LARGE SCALE GENOMIC DNA]</scope>
    <source>
        <strain evidence="17 18">RM3268</strain>
    </source>
</reference>
<evidence type="ECO:0000256" key="13">
    <source>
        <dbReference type="ARBA" id="ARBA00048305"/>
    </source>
</evidence>
<feature type="domain" description="Fumarate reductase/succinate dehydrogenase flavoprotein-like C-terminal" evidence="16">
    <location>
        <begin position="503"/>
        <end position="625"/>
    </location>
</feature>
<comment type="subcellular location">
    <subcellularLocation>
        <location evidence="2">Membrane</location>
        <topology evidence="2">Peripheral membrane protein</topology>
    </subcellularLocation>
</comment>
<dbReference type="PROSITE" id="PS51318">
    <property type="entry name" value="TAT"/>
    <property type="match status" value="1"/>
</dbReference>
<dbReference type="InterPro" id="IPR027477">
    <property type="entry name" value="Succ_DH/fumarate_Rdtase_cat_sf"/>
</dbReference>
<dbReference type="STRING" id="824.CGRAC_1168"/>
<name>C8PG89_9BACT</name>
<dbReference type="SUPFAM" id="SSF46977">
    <property type="entry name" value="Succinate dehydrogenase/fumarate reductase flavoprotein C-terminal domain"/>
    <property type="match status" value="1"/>
</dbReference>
<evidence type="ECO:0000256" key="8">
    <source>
        <dbReference type="ARBA" id="ARBA00022630"/>
    </source>
</evidence>
<dbReference type="InterPro" id="IPR003953">
    <property type="entry name" value="FAD-dep_OxRdtase_2_FAD-bd"/>
</dbReference>
<dbReference type="Gene3D" id="1.20.58.100">
    <property type="entry name" value="Fumarate reductase/succinate dehydrogenase flavoprotein-like, C-terminal domain"/>
    <property type="match status" value="1"/>
</dbReference>
<evidence type="ECO:0000259" key="15">
    <source>
        <dbReference type="Pfam" id="PF00890"/>
    </source>
</evidence>
<dbReference type="Pfam" id="PF02910">
    <property type="entry name" value="Succ_DH_flav_C"/>
    <property type="match status" value="1"/>
</dbReference>
<dbReference type="EC" id="1.4.3.16" evidence="6"/>
<dbReference type="InterPro" id="IPR030664">
    <property type="entry name" value="SdhA/FrdA/AprA"/>
</dbReference>
<feature type="active site" description="Proton acceptor" evidence="14">
    <location>
        <position position="334"/>
    </location>
</feature>
<evidence type="ECO:0000259" key="16">
    <source>
        <dbReference type="Pfam" id="PF02910"/>
    </source>
</evidence>
<evidence type="ECO:0000256" key="10">
    <source>
        <dbReference type="ARBA" id="ARBA00022982"/>
    </source>
</evidence>
<comment type="catalytic activity">
    <reaction evidence="13">
        <text>L-aspartate + O2 = iminosuccinate + H2O2</text>
        <dbReference type="Rhea" id="RHEA:25876"/>
        <dbReference type="ChEBI" id="CHEBI:15379"/>
        <dbReference type="ChEBI" id="CHEBI:16240"/>
        <dbReference type="ChEBI" id="CHEBI:29991"/>
        <dbReference type="ChEBI" id="CHEBI:77875"/>
        <dbReference type="EC" id="1.4.3.16"/>
    </reaction>
    <physiologicalReaction direction="left-to-right" evidence="13">
        <dbReference type="Rhea" id="RHEA:25877"/>
    </physiologicalReaction>
</comment>
<dbReference type="GO" id="GO:0050660">
    <property type="term" value="F:flavin adenine dinucleotide binding"/>
    <property type="evidence" value="ECO:0007669"/>
    <property type="project" value="InterPro"/>
</dbReference>
<dbReference type="FunFam" id="3.90.700.10:FF:000002">
    <property type="entry name" value="L-aspartate oxidase"/>
    <property type="match status" value="1"/>
</dbReference>
<dbReference type="GO" id="GO:0044281">
    <property type="term" value="P:small molecule metabolic process"/>
    <property type="evidence" value="ECO:0007669"/>
    <property type="project" value="UniProtKB-ARBA"/>
</dbReference>
<evidence type="ECO:0000256" key="12">
    <source>
        <dbReference type="ARBA" id="ARBA00023136"/>
    </source>
</evidence>
<dbReference type="EMBL" id="ACYG01000019">
    <property type="protein sequence ID" value="EEV18127.1"/>
    <property type="molecule type" value="Genomic_DNA"/>
</dbReference>
<dbReference type="Gene3D" id="3.90.700.10">
    <property type="entry name" value="Succinate dehydrogenase/fumarate reductase flavoprotein, catalytic domain"/>
    <property type="match status" value="1"/>
</dbReference>
<feature type="domain" description="FAD-dependent oxidoreductase 2 FAD-binding" evidence="15">
    <location>
        <begin position="52"/>
        <end position="445"/>
    </location>
</feature>
<comment type="similarity">
    <text evidence="4">Belongs to the FAD-dependent oxidoreductase 2 family. FRD/SDH subfamily.</text>
</comment>
<dbReference type="NCBIfam" id="NF042982">
    <property type="entry name" value="MFR_Fp_SdhA"/>
    <property type="match status" value="1"/>
</dbReference>
<dbReference type="Gene3D" id="3.50.50.60">
    <property type="entry name" value="FAD/NAD(P)-binding domain"/>
    <property type="match status" value="1"/>
</dbReference>
<dbReference type="InterPro" id="IPR014006">
    <property type="entry name" value="Succ_Dhase_FrdA_Gneg"/>
</dbReference>
<evidence type="ECO:0000256" key="5">
    <source>
        <dbReference type="ARBA" id="ARBA00008562"/>
    </source>
</evidence>
<dbReference type="AlphaFoldDB" id="C8PG89"/>
<dbReference type="InterPro" id="IPR015939">
    <property type="entry name" value="Fum_Rdtase/Succ_DH_flav-like_C"/>
</dbReference>
<evidence type="ECO:0000313" key="17">
    <source>
        <dbReference type="EMBL" id="EEV18127.1"/>
    </source>
</evidence>
<evidence type="ECO:0000256" key="7">
    <source>
        <dbReference type="ARBA" id="ARBA00022448"/>
    </source>
</evidence>
<dbReference type="PROSITE" id="PS51257">
    <property type="entry name" value="PROKAR_LIPOPROTEIN"/>
    <property type="match status" value="1"/>
</dbReference>
<dbReference type="eggNOG" id="COG1053">
    <property type="taxonomic scope" value="Bacteria"/>
</dbReference>
<comment type="similarity">
    <text evidence="5">Belongs to the FAD-dependent oxidoreductase 2 family. NadB subfamily.</text>
</comment>
<keyword evidence="7" id="KW-0813">Transport</keyword>
<gene>
    <name evidence="17" type="ORF">CAMGR0001_0882</name>
</gene>
<dbReference type="GO" id="GO:0009061">
    <property type="term" value="P:anaerobic respiration"/>
    <property type="evidence" value="ECO:0007669"/>
    <property type="project" value="TreeGrafter"/>
</dbReference>
<sequence length="630" mass="67481">MERKMSESNFNRRDFLKSACISVGALSLSGCVDTDKSKSADGGNEGGLPSVDVLVIGSGGAGLRAAVAVRKSNPNLSVVVATKMMPSRNATCMAEGGINGVTSFSGGDSYKLHAYDTVKGGAYLVDQDAAIKFCELAGPTIAEMDYIGTLFSRNASGGVDGKESGVPGGVAQRFMGGASKKRCNYSADKTGHILMHACFDDAVSNGVKFLIDHELLEISAPEGKCEGVVLRNIQTGDFYPVLCKALVIATGGYTRMFYNRTSVPYIATGDGIAAALRAGLGFSDPEMVQFHPTGIKSGGALITEAARGEGGYLLNNKGERFMKNYHEKMELAPRDVVARAIETEIREGRGYGEGLGAYVLLDVRHLGKDKILKALPKIRHTAILFEGIDLIEEPIPIRPTAHYSMGGIEVTKFDDMSTKISGLYTAGEASCISIHGANRLGGNSLTDAVVTGKLAGLGAADYAAKQSGFGDGKRASELAQKWQAKFKQIANGSGKANEMYELREELGAQLWDNMGIFRTGEKLDLLSQNLEGIKARYDELHVADANPVMNTAFTDYVELGNLILLARCACLAAQKRLESRGAHTREDYPKRDDKNFLKHSIVTMNDAGELSLGYKEVVVTEFSLDGRKPQ</sequence>
<dbReference type="Pfam" id="PF00890">
    <property type="entry name" value="FAD_binding_2"/>
    <property type="match status" value="1"/>
</dbReference>
<dbReference type="GO" id="GO:0009055">
    <property type="term" value="F:electron transfer activity"/>
    <property type="evidence" value="ECO:0007669"/>
    <property type="project" value="TreeGrafter"/>
</dbReference>
<keyword evidence="9" id="KW-0274">FAD</keyword>
<proteinExistence type="inferred from homology"/>
<evidence type="ECO:0000256" key="9">
    <source>
        <dbReference type="ARBA" id="ARBA00022827"/>
    </source>
</evidence>
<evidence type="ECO:0000256" key="4">
    <source>
        <dbReference type="ARBA" id="ARBA00008040"/>
    </source>
</evidence>
<evidence type="ECO:0000256" key="3">
    <source>
        <dbReference type="ARBA" id="ARBA00004950"/>
    </source>
</evidence>
<protein>
    <recommendedName>
        <fullName evidence="6">L-aspartate oxidase</fullName>
        <ecNumber evidence="6">1.4.3.16</ecNumber>
    </recommendedName>
</protein>
<dbReference type="GO" id="GO:0008734">
    <property type="term" value="F:L-aspartate oxidase activity"/>
    <property type="evidence" value="ECO:0007669"/>
    <property type="project" value="UniProtKB-EC"/>
</dbReference>
<dbReference type="InterPro" id="IPR037099">
    <property type="entry name" value="Fum_R/Succ_DH_flav-like_C_sf"/>
</dbReference>
<evidence type="ECO:0000313" key="18">
    <source>
        <dbReference type="Proteomes" id="UP000005709"/>
    </source>
</evidence>
<dbReference type="GO" id="GO:0022900">
    <property type="term" value="P:electron transport chain"/>
    <property type="evidence" value="ECO:0007669"/>
    <property type="project" value="InterPro"/>
</dbReference>
<dbReference type="PIRSF" id="PIRSF000171">
    <property type="entry name" value="SDHA_APRA_LASPO"/>
    <property type="match status" value="1"/>
</dbReference>
<evidence type="ECO:0000256" key="2">
    <source>
        <dbReference type="ARBA" id="ARBA00004170"/>
    </source>
</evidence>